<organism evidence="2">
    <name type="scientific">Shewanella xiamenensis</name>
    <dbReference type="NCBI Taxonomy" id="332186"/>
    <lineage>
        <taxon>Bacteria</taxon>
        <taxon>Pseudomonadati</taxon>
        <taxon>Pseudomonadota</taxon>
        <taxon>Gammaproteobacteria</taxon>
        <taxon>Alteromonadales</taxon>
        <taxon>Shewanellaceae</taxon>
        <taxon>Shewanella</taxon>
    </lineage>
</organism>
<evidence type="ECO:0000313" key="2">
    <source>
        <dbReference type="EMBL" id="MDG5899359.1"/>
    </source>
</evidence>
<reference evidence="2" key="2">
    <citation type="submission" date="2019-04" db="EMBL/GenBank/DDBJ databases">
        <authorList>
            <person name="Zou H."/>
        </authorList>
    </citation>
    <scope>NUCLEOTIDE SEQUENCE</scope>
    <source>
        <strain evidence="2">2015oxa</strain>
    </source>
</reference>
<protein>
    <submittedName>
        <fullName evidence="2">Uncharacterized protein</fullName>
    </submittedName>
</protein>
<sequence>MRKSSILALFIAFIGTTLSIQVSASIDDVVKRYQQIYMWEQVATFCKGKAPTELQEDWELIESILKYQGGYWGGEAIRQLQYAGKTLPQIKGIFASLHSSSEVLAEHLISKAVCDSRDRDLVHKEVSADPTYRSAVYIITGQYP</sequence>
<dbReference type="AlphaFoldDB" id="A0AAW6QV32"/>
<dbReference type="RefSeq" id="WP_144374545.1">
    <property type="nucleotide sequence ID" value="NZ_LVDQ01000001.1"/>
</dbReference>
<feature type="signal peptide" evidence="1">
    <location>
        <begin position="1"/>
        <end position="24"/>
    </location>
</feature>
<name>A0AAW6QV32_9GAMM</name>
<comment type="caution">
    <text evidence="2">The sequence shown here is derived from an EMBL/GenBank/DDBJ whole genome shotgun (WGS) entry which is preliminary data.</text>
</comment>
<feature type="chain" id="PRO_5043622208" evidence="1">
    <location>
        <begin position="25"/>
        <end position="144"/>
    </location>
</feature>
<reference evidence="2" key="1">
    <citation type="journal article" date="2019" name="Int J Environ Res Public Health">
        <title>Characterization of Chromosome-Mediated BlaOXA-894 in Shewanella xiamenensis Isolated from Pig Wastewater.</title>
        <authorList>
            <person name="Zou H."/>
            <person name="Zhou Z."/>
            <person name="Xia H."/>
            <person name="Zhao Q."/>
            <person name="Li X."/>
        </authorList>
    </citation>
    <scope>NUCLEOTIDE SEQUENCE</scope>
    <source>
        <strain evidence="2">2015oxa</strain>
    </source>
</reference>
<evidence type="ECO:0000256" key="1">
    <source>
        <dbReference type="SAM" id="SignalP"/>
    </source>
</evidence>
<proteinExistence type="predicted"/>
<dbReference type="Proteomes" id="UP001152518">
    <property type="component" value="Unassembled WGS sequence"/>
</dbReference>
<gene>
    <name evidence="2" type="ORF">E2650_05465</name>
</gene>
<accession>A0AAW6QV32</accession>
<keyword evidence="1" id="KW-0732">Signal</keyword>
<dbReference type="EMBL" id="SUNE01000003">
    <property type="protein sequence ID" value="MDG5899359.1"/>
    <property type="molecule type" value="Genomic_DNA"/>
</dbReference>